<protein>
    <submittedName>
        <fullName evidence="1">Bacteriophage clamp loader A subunit</fullName>
    </submittedName>
</protein>
<gene>
    <name evidence="1" type="ORF">UFOVP49_174</name>
</gene>
<dbReference type="Pfam" id="PF16790">
    <property type="entry name" value="Phage_clamp_A"/>
    <property type="match status" value="1"/>
</dbReference>
<reference evidence="1" key="1">
    <citation type="submission" date="2020-04" db="EMBL/GenBank/DDBJ databases">
        <authorList>
            <person name="Chiriac C."/>
            <person name="Salcher M."/>
            <person name="Ghai R."/>
            <person name="Kavagutti S V."/>
        </authorList>
    </citation>
    <scope>NUCLEOTIDE SEQUENCE</scope>
</reference>
<dbReference type="GO" id="GO:0006260">
    <property type="term" value="P:DNA replication"/>
    <property type="evidence" value="ECO:0007669"/>
    <property type="project" value="InterPro"/>
</dbReference>
<dbReference type="InterPro" id="IPR031868">
    <property type="entry name" value="Phage_clamp_gp62"/>
</dbReference>
<sequence length="125" mass="14475">MDLFKDLLPSILSTKKNVFTDDPTLKGYVPFMVNKGLSNYVDTIMYANAMNMNYHIHKKAQYDYLLNSIRAIKRPYAKWFKAPKEDDLEAVKLFFGYSTKQAREAIKLLTDAQIDIIRKNTTIGD</sequence>
<organism evidence="1">
    <name type="scientific">uncultured Caudovirales phage</name>
    <dbReference type="NCBI Taxonomy" id="2100421"/>
    <lineage>
        <taxon>Viruses</taxon>
        <taxon>Duplodnaviria</taxon>
        <taxon>Heunggongvirae</taxon>
        <taxon>Uroviricota</taxon>
        <taxon>Caudoviricetes</taxon>
        <taxon>Peduoviridae</taxon>
        <taxon>Maltschvirus</taxon>
        <taxon>Maltschvirus maltsch</taxon>
    </lineage>
</organism>
<accession>A0A6J5KSX0</accession>
<evidence type="ECO:0000313" key="1">
    <source>
        <dbReference type="EMBL" id="CAB4124336.1"/>
    </source>
</evidence>
<proteinExistence type="predicted"/>
<name>A0A6J5KSX0_9CAUD</name>
<dbReference type="GO" id="GO:0003677">
    <property type="term" value="F:DNA binding"/>
    <property type="evidence" value="ECO:0007669"/>
    <property type="project" value="InterPro"/>
</dbReference>
<dbReference type="EMBL" id="LR796178">
    <property type="protein sequence ID" value="CAB4124336.1"/>
    <property type="molecule type" value="Genomic_DNA"/>
</dbReference>
<dbReference type="Gene3D" id="1.20.272.50">
    <property type="entry name" value="Bacteriophage clamp loader A subunit, A' domain"/>
    <property type="match status" value="1"/>
</dbReference>